<dbReference type="InterPro" id="IPR002884">
    <property type="entry name" value="P_dom"/>
</dbReference>
<feature type="non-terminal residue" evidence="4">
    <location>
        <position position="1"/>
    </location>
</feature>
<dbReference type="AlphaFoldDB" id="A0A4R6YKD5"/>
<sequence>TTGVTDSQVVSTTGTLTGLRLSFDITHTYMGDLTLVLTKGTTSVTFLQRPGNAANTGSSGCSGNNGNVIVDGAASLTLESNCGSGTPAYTSGASYRPNNPFTPFVGQSLNGTWSLRAFDAAGTDIGTLNGWCLLPTL</sequence>
<feature type="domain" description="P/Homo B" evidence="3">
    <location>
        <begin position="1"/>
        <end position="137"/>
    </location>
</feature>
<keyword evidence="5" id="KW-1185">Reference proteome</keyword>
<dbReference type="Gene3D" id="2.60.120.260">
    <property type="entry name" value="Galactose-binding domain-like"/>
    <property type="match status" value="1"/>
</dbReference>
<gene>
    <name evidence="4" type="ORF">DFR29_12568</name>
</gene>
<evidence type="ECO:0000256" key="1">
    <source>
        <dbReference type="ARBA" id="ARBA00022670"/>
    </source>
</evidence>
<keyword evidence="1" id="KW-0645">Protease</keyword>
<organism evidence="4 5">
    <name type="scientific">Tahibacter aquaticus</name>
    <dbReference type="NCBI Taxonomy" id="520092"/>
    <lineage>
        <taxon>Bacteria</taxon>
        <taxon>Pseudomonadati</taxon>
        <taxon>Pseudomonadota</taxon>
        <taxon>Gammaproteobacteria</taxon>
        <taxon>Lysobacterales</taxon>
        <taxon>Rhodanobacteraceae</taxon>
        <taxon>Tahibacter</taxon>
    </lineage>
</organism>
<proteinExistence type="predicted"/>
<comment type="caution">
    <text evidence="4">The sequence shown here is derived from an EMBL/GenBank/DDBJ whole genome shotgun (WGS) entry which is preliminary data.</text>
</comment>
<evidence type="ECO:0000313" key="5">
    <source>
        <dbReference type="Proteomes" id="UP000295293"/>
    </source>
</evidence>
<keyword evidence="2" id="KW-0378">Hydrolase</keyword>
<protein>
    <recommendedName>
        <fullName evidence="3">P/Homo B domain-containing protein</fullName>
    </recommendedName>
</protein>
<dbReference type="SUPFAM" id="SSF49785">
    <property type="entry name" value="Galactose-binding domain-like"/>
    <property type="match status" value="1"/>
</dbReference>
<dbReference type="InterPro" id="IPR008979">
    <property type="entry name" value="Galactose-bd-like_sf"/>
</dbReference>
<evidence type="ECO:0000256" key="2">
    <source>
        <dbReference type="ARBA" id="ARBA00022801"/>
    </source>
</evidence>
<name>A0A4R6YKD5_9GAMM</name>
<evidence type="ECO:0000259" key="3">
    <source>
        <dbReference type="PROSITE" id="PS51829"/>
    </source>
</evidence>
<dbReference type="PROSITE" id="PS51829">
    <property type="entry name" value="P_HOMO_B"/>
    <property type="match status" value="1"/>
</dbReference>
<dbReference type="RefSeq" id="WP_208113752.1">
    <property type="nucleotide sequence ID" value="NZ_SNZH01000025.1"/>
</dbReference>
<dbReference type="GO" id="GO:0006508">
    <property type="term" value="P:proteolysis"/>
    <property type="evidence" value="ECO:0007669"/>
    <property type="project" value="UniProtKB-KW"/>
</dbReference>
<dbReference type="GO" id="GO:0004252">
    <property type="term" value="F:serine-type endopeptidase activity"/>
    <property type="evidence" value="ECO:0007669"/>
    <property type="project" value="InterPro"/>
</dbReference>
<evidence type="ECO:0000313" key="4">
    <source>
        <dbReference type="EMBL" id="TDR37405.1"/>
    </source>
</evidence>
<dbReference type="EMBL" id="SNZH01000025">
    <property type="protein sequence ID" value="TDR37405.1"/>
    <property type="molecule type" value="Genomic_DNA"/>
</dbReference>
<accession>A0A4R6YKD5</accession>
<reference evidence="4 5" key="1">
    <citation type="submission" date="2019-03" db="EMBL/GenBank/DDBJ databases">
        <title>Genomic Encyclopedia of Type Strains, Phase IV (KMG-IV): sequencing the most valuable type-strain genomes for metagenomic binning, comparative biology and taxonomic classification.</title>
        <authorList>
            <person name="Goeker M."/>
        </authorList>
    </citation>
    <scope>NUCLEOTIDE SEQUENCE [LARGE SCALE GENOMIC DNA]</scope>
    <source>
        <strain evidence="4 5">DSM 21667</strain>
    </source>
</reference>
<dbReference type="Proteomes" id="UP000295293">
    <property type="component" value="Unassembled WGS sequence"/>
</dbReference>